<sequence>MQMSPRSVTCEFKAALIKGIRDRFPSTPLIGCLFHWELTIRRKQVDLRIPDNQIAEAMAPGVIYVLTVIRIDDIRKKAFHTPDRWLSTRELGFWGDKFWLFFTQTWTALFPPALWNVHSIDQNEEMRNRTKARFKARIGG</sequence>
<dbReference type="EMBL" id="NBNE01005227">
    <property type="protein sequence ID" value="OWZ03959.1"/>
    <property type="molecule type" value="Genomic_DNA"/>
</dbReference>
<proteinExistence type="predicted"/>
<protein>
    <recommendedName>
        <fullName evidence="3">MULE transposase domain-containing protein</fullName>
    </recommendedName>
</protein>
<dbReference type="Proteomes" id="UP000198211">
    <property type="component" value="Unassembled WGS sequence"/>
</dbReference>
<name>A0A225VG76_9STRA</name>
<organism evidence="1 2">
    <name type="scientific">Phytophthora megakarya</name>
    <dbReference type="NCBI Taxonomy" id="4795"/>
    <lineage>
        <taxon>Eukaryota</taxon>
        <taxon>Sar</taxon>
        <taxon>Stramenopiles</taxon>
        <taxon>Oomycota</taxon>
        <taxon>Peronosporomycetes</taxon>
        <taxon>Peronosporales</taxon>
        <taxon>Peronosporaceae</taxon>
        <taxon>Phytophthora</taxon>
    </lineage>
</organism>
<gene>
    <name evidence="1" type="ORF">PHMEG_00024225</name>
</gene>
<reference evidence="2" key="1">
    <citation type="submission" date="2017-03" db="EMBL/GenBank/DDBJ databases">
        <title>Phytopthora megakarya and P. palmivora, two closely related causual agents of cacao black pod achieved similar genome size and gene model numbers by different mechanisms.</title>
        <authorList>
            <person name="Ali S."/>
            <person name="Shao J."/>
            <person name="Larry D.J."/>
            <person name="Kronmiller B."/>
            <person name="Shen D."/>
            <person name="Strem M.D."/>
            <person name="Melnick R.L."/>
            <person name="Guiltinan M.J."/>
            <person name="Tyler B.M."/>
            <person name="Meinhardt L.W."/>
            <person name="Bailey B.A."/>
        </authorList>
    </citation>
    <scope>NUCLEOTIDE SEQUENCE [LARGE SCALE GENOMIC DNA]</scope>
    <source>
        <strain evidence="2">zdho120</strain>
    </source>
</reference>
<accession>A0A225VG76</accession>
<keyword evidence="2" id="KW-1185">Reference proteome</keyword>
<comment type="caution">
    <text evidence="1">The sequence shown here is derived from an EMBL/GenBank/DDBJ whole genome shotgun (WGS) entry which is preliminary data.</text>
</comment>
<dbReference type="AlphaFoldDB" id="A0A225VG76"/>
<evidence type="ECO:0000313" key="2">
    <source>
        <dbReference type="Proteomes" id="UP000198211"/>
    </source>
</evidence>
<dbReference type="OrthoDB" id="125533at2759"/>
<evidence type="ECO:0008006" key="3">
    <source>
        <dbReference type="Google" id="ProtNLM"/>
    </source>
</evidence>
<evidence type="ECO:0000313" key="1">
    <source>
        <dbReference type="EMBL" id="OWZ03959.1"/>
    </source>
</evidence>